<dbReference type="GO" id="GO:0003824">
    <property type="term" value="F:catalytic activity"/>
    <property type="evidence" value="ECO:0007669"/>
    <property type="project" value="InterPro"/>
</dbReference>
<dbReference type="InterPro" id="IPR023862">
    <property type="entry name" value="CHP03960_rSAM"/>
</dbReference>
<feature type="domain" description="Radical SAM core" evidence="1">
    <location>
        <begin position="250"/>
        <end position="484"/>
    </location>
</feature>
<dbReference type="NCBIfam" id="TIGR03936">
    <property type="entry name" value="sam_1_link_chp"/>
    <property type="match status" value="1"/>
</dbReference>
<proteinExistence type="predicted"/>
<evidence type="ECO:0000259" key="1">
    <source>
        <dbReference type="PROSITE" id="PS51918"/>
    </source>
</evidence>
<dbReference type="NCBIfam" id="TIGR03960">
    <property type="entry name" value="rSAM_fuse_unch"/>
    <property type="match status" value="1"/>
</dbReference>
<dbReference type="EMBL" id="UOEX01000378">
    <property type="protein sequence ID" value="VAW41307.1"/>
    <property type="molecule type" value="Genomic_DNA"/>
</dbReference>
<dbReference type="SFLD" id="SFLDG01082">
    <property type="entry name" value="B12-binding_domain_containing"/>
    <property type="match status" value="1"/>
</dbReference>
<protein>
    <recommendedName>
        <fullName evidence="1">Radical SAM core domain-containing protein</fullName>
    </recommendedName>
</protein>
<dbReference type="InterPro" id="IPR023404">
    <property type="entry name" value="rSAM_horseshoe"/>
</dbReference>
<dbReference type="AlphaFoldDB" id="A0A3B0VS73"/>
<accession>A0A3B0VS73</accession>
<dbReference type="PANTHER" id="PTHR42731">
    <property type="entry name" value="SLL1084 PROTEIN"/>
    <property type="match status" value="1"/>
</dbReference>
<gene>
    <name evidence="2" type="ORF">MNBD_DELTA03-435</name>
</gene>
<dbReference type="SUPFAM" id="SSF102114">
    <property type="entry name" value="Radical SAM enzymes"/>
    <property type="match status" value="1"/>
</dbReference>
<evidence type="ECO:0000313" key="2">
    <source>
        <dbReference type="EMBL" id="VAW41307.1"/>
    </source>
</evidence>
<dbReference type="InterPro" id="IPR018768">
    <property type="entry name" value="DUF2344"/>
</dbReference>
<dbReference type="PANTHER" id="PTHR42731:SF1">
    <property type="entry name" value="RADICAL SAM DOMAIN PROTEIN"/>
    <property type="match status" value="1"/>
</dbReference>
<dbReference type="GO" id="GO:0051536">
    <property type="term" value="F:iron-sulfur cluster binding"/>
    <property type="evidence" value="ECO:0007669"/>
    <property type="project" value="InterPro"/>
</dbReference>
<dbReference type="Pfam" id="PF04055">
    <property type="entry name" value="Radical_SAM"/>
    <property type="match status" value="1"/>
</dbReference>
<dbReference type="Pfam" id="PF10105">
    <property type="entry name" value="DUF2344"/>
    <property type="match status" value="1"/>
</dbReference>
<dbReference type="CDD" id="cd01335">
    <property type="entry name" value="Radical_SAM"/>
    <property type="match status" value="1"/>
</dbReference>
<organism evidence="2">
    <name type="scientific">hydrothermal vent metagenome</name>
    <dbReference type="NCBI Taxonomy" id="652676"/>
    <lineage>
        <taxon>unclassified sequences</taxon>
        <taxon>metagenomes</taxon>
        <taxon>ecological metagenomes</taxon>
    </lineage>
</organism>
<dbReference type="Gene3D" id="3.80.30.20">
    <property type="entry name" value="tm_1862 like domain"/>
    <property type="match status" value="1"/>
</dbReference>
<dbReference type="SFLD" id="SFLDS00029">
    <property type="entry name" value="Radical_SAM"/>
    <property type="match status" value="1"/>
</dbReference>
<name>A0A3B0VS73_9ZZZZ</name>
<dbReference type="InterPro" id="IPR045784">
    <property type="entry name" value="Radical_SAM_N2"/>
</dbReference>
<dbReference type="PROSITE" id="PS51918">
    <property type="entry name" value="RADICAL_SAM"/>
    <property type="match status" value="1"/>
</dbReference>
<dbReference type="InterPro" id="IPR007197">
    <property type="entry name" value="rSAM"/>
</dbReference>
<dbReference type="Pfam" id="PF19864">
    <property type="entry name" value="Radical_SAM_N2"/>
    <property type="match status" value="1"/>
</dbReference>
<dbReference type="SMART" id="SM00729">
    <property type="entry name" value="Elp3"/>
    <property type="match status" value="1"/>
</dbReference>
<reference evidence="2" key="1">
    <citation type="submission" date="2018-06" db="EMBL/GenBank/DDBJ databases">
        <authorList>
            <person name="Zhirakovskaya E."/>
        </authorList>
    </citation>
    <scope>NUCLEOTIDE SEQUENCE</scope>
</reference>
<dbReference type="InterPro" id="IPR006638">
    <property type="entry name" value="Elp3/MiaA/NifB-like_rSAM"/>
</dbReference>
<dbReference type="InterPro" id="IPR058240">
    <property type="entry name" value="rSAM_sf"/>
</dbReference>
<sequence length="840" mass="94229">MNIEEILPLVKRPSRYLGNEHNVINKDWQGVRLRVALAFPDLYEIGMSHQGLKIIYNILNQEDDFLAERVYAPDLDMERLLRERGLPLFSLESKRPLADFDMLGITLPYELCYTNILTILDLAAIPFYSRERDDSQPLVIGGGPCAFHPEPVADFFDAILLGDGEEAVLSMARCIAAGREQGKGRAAILDSLSQIEGVYVPSYFEPQYDSEGHLTEIRPLNGRPARVRRAVVADLGDQPAIDRPLVPLARIVHDRLGLELARGCTRGCRFCQAGVIYRPVRELSPERVMELALEGIKNGGFDELALLSLSTGDYSCLAPLLVRLMDEFASRHVSVSMPSMRVGTLTPEIMEQVKRVRKTGFTIAPEAGTDRLRRVINKGITEEDLLNTVKTAFDLGWKLIKFYFMFGLPMETEEDIDAIPALTARALRAAGGGGRTIKVSIGTFVPKPHTAFQWEPQLAAATAYDYIERLKRAMPKGAKLKWNDPQNSFLEGVFSRGDRRLAPLIEKAWRTGARLDAWSEYFNLGRWQEAAAELGIDLNDYLRRRELDEVLPWDHIDCGLEPDFQVRELAKAKEEAYTPDCRVHGCQGCGLCDFKTIKPVVYDAAAARAEAPCGFSVRPAVRQPEGAYYYRFTYEKRGLARFVGHLEFLQTLFRAVERAGLPVKFSQGFNPSPRISFSPALPLGMESLAEYFTAELQTPLSDLDGWLKRMNDEMPQGFNILEIKLTGKGQPLKIVTDYRITLPVEVPADEIDKFLRAGEYLLSVIRKGRKREIDARPLVRGIEVLDDSTLALSMVSEISKAGIKPLEFIQALLGAKNKNDKDTPARAVKLAWREDDGNGY</sequence>